<organism evidence="7">
    <name type="scientific">Amphimedon queenslandica</name>
    <name type="common">Sponge</name>
    <dbReference type="NCBI Taxonomy" id="400682"/>
    <lineage>
        <taxon>Eukaryota</taxon>
        <taxon>Metazoa</taxon>
        <taxon>Porifera</taxon>
        <taxon>Demospongiae</taxon>
        <taxon>Heteroscleromorpha</taxon>
        <taxon>Haplosclerida</taxon>
        <taxon>Niphatidae</taxon>
        <taxon>Amphimedon</taxon>
    </lineage>
</organism>
<sequence length="532" mass="57504">MADTDNSSSIDCTNIPWPFINTSNTSRLSEIFQQCLESNEDCYDPSLCSHDSSMAADGKILGLAFGLTIGAGLATTLGALIPFLPFVRRKNTTILSICLALAGGVMLFVSFTEILRKSRDYLCCVTEQHADLVSYSCFFFGILITCVLDLIVYALEKIDCGFPFCKRDDNSRKAVSCPPCPCIFFREGRRRESQSSGNHGDVPLEEHPSPQANGGPHYQGGGGGASDGEQNGQLNTDSPVLLNHNDLSIPDNDVVMQTERMSISAGSNTVSTTTNNLGDASIQDLLSNTSIHRMHTVAESASTNMEAVSISINNENYDGFSLNPSLRTQSLPNGDVHSRISAPSMQRRTSYEEMVEQQEIQGIDGMDQFREVTNQLTDVEKLRRMGLLTGLAIALHNFPEGLATFVATLSDPSFGGALAIAIALHNIPEGICVAMPVYYATGSKLKAFFWSFLSGISEPLGALLGWAVLQQIFGPLVYGIAFGIIAGMMVYISLKEIIPTAHKFDKTNGVLVAVFLVIGMIVMALSLVLLAY</sequence>
<keyword evidence="8" id="KW-1185">Reference proteome</keyword>
<dbReference type="STRING" id="400682.A0A1X7VVN6"/>
<accession>A0A1X7VVN6</accession>
<feature type="transmembrane region" description="Helical" evidence="6">
    <location>
        <begin position="132"/>
        <end position="155"/>
    </location>
</feature>
<reference evidence="8" key="1">
    <citation type="journal article" date="2010" name="Nature">
        <title>The Amphimedon queenslandica genome and the evolution of animal complexity.</title>
        <authorList>
            <person name="Srivastava M."/>
            <person name="Simakov O."/>
            <person name="Chapman J."/>
            <person name="Fahey B."/>
            <person name="Gauthier M.E."/>
            <person name="Mitros T."/>
            <person name="Richards G.S."/>
            <person name="Conaco C."/>
            <person name="Dacre M."/>
            <person name="Hellsten U."/>
            <person name="Larroux C."/>
            <person name="Putnam N.H."/>
            <person name="Stanke M."/>
            <person name="Adamska M."/>
            <person name="Darling A."/>
            <person name="Degnan S.M."/>
            <person name="Oakley T.H."/>
            <person name="Plachetzki D.C."/>
            <person name="Zhai Y."/>
            <person name="Adamski M."/>
            <person name="Calcino A."/>
            <person name="Cummins S.F."/>
            <person name="Goodstein D.M."/>
            <person name="Harris C."/>
            <person name="Jackson D.J."/>
            <person name="Leys S.P."/>
            <person name="Shu S."/>
            <person name="Woodcroft B.J."/>
            <person name="Vervoort M."/>
            <person name="Kosik K.S."/>
            <person name="Manning G."/>
            <person name="Degnan B.M."/>
            <person name="Rokhsar D.S."/>
        </authorList>
    </citation>
    <scope>NUCLEOTIDE SEQUENCE [LARGE SCALE GENOMIC DNA]</scope>
</reference>
<dbReference type="Proteomes" id="UP000007879">
    <property type="component" value="Unassembled WGS sequence"/>
</dbReference>
<dbReference type="OrthoDB" id="262547at2759"/>
<evidence type="ECO:0000256" key="3">
    <source>
        <dbReference type="ARBA" id="ARBA00022989"/>
    </source>
</evidence>
<evidence type="ECO:0000256" key="4">
    <source>
        <dbReference type="ARBA" id="ARBA00023136"/>
    </source>
</evidence>
<name>A0A1X7VVN6_AMPQE</name>
<feature type="transmembrane region" description="Helical" evidence="6">
    <location>
        <begin position="475"/>
        <end position="498"/>
    </location>
</feature>
<dbReference type="GO" id="GO:0005385">
    <property type="term" value="F:zinc ion transmembrane transporter activity"/>
    <property type="evidence" value="ECO:0007669"/>
    <property type="project" value="TreeGrafter"/>
</dbReference>
<protein>
    <submittedName>
        <fullName evidence="7">Uncharacterized protein</fullName>
    </submittedName>
</protein>
<gene>
    <name evidence="7" type="primary">100640603</name>
</gene>
<evidence type="ECO:0000313" key="8">
    <source>
        <dbReference type="Proteomes" id="UP000007879"/>
    </source>
</evidence>
<feature type="transmembrane region" description="Helical" evidence="6">
    <location>
        <begin position="60"/>
        <end position="81"/>
    </location>
</feature>
<dbReference type="Pfam" id="PF02535">
    <property type="entry name" value="Zip"/>
    <property type="match status" value="1"/>
</dbReference>
<dbReference type="EnsemblMetazoa" id="Aqu2.1.43925_001">
    <property type="protein sequence ID" value="Aqu2.1.43925_001"/>
    <property type="gene ID" value="Aqu2.1.43925"/>
</dbReference>
<keyword evidence="2 6" id="KW-0812">Transmembrane</keyword>
<dbReference type="PANTHER" id="PTHR11040">
    <property type="entry name" value="ZINC/IRON TRANSPORTER"/>
    <property type="match status" value="1"/>
</dbReference>
<feature type="transmembrane region" description="Helical" evidence="6">
    <location>
        <begin position="447"/>
        <end position="469"/>
    </location>
</feature>
<keyword evidence="3 6" id="KW-1133">Transmembrane helix</keyword>
<feature type="compositionally biased region" description="Gly residues" evidence="5">
    <location>
        <begin position="217"/>
        <end position="226"/>
    </location>
</feature>
<dbReference type="InParanoid" id="A0A1X7VVN6"/>
<feature type="transmembrane region" description="Helical" evidence="6">
    <location>
        <begin position="510"/>
        <end position="531"/>
    </location>
</feature>
<evidence type="ECO:0000313" key="7">
    <source>
        <dbReference type="EnsemblMetazoa" id="Aqu2.1.43925_001"/>
    </source>
</evidence>
<dbReference type="EnsemblMetazoa" id="XM_003382522.3">
    <property type="protein sequence ID" value="XP_003382570.1"/>
    <property type="gene ID" value="LOC100640603"/>
</dbReference>
<evidence type="ECO:0000256" key="6">
    <source>
        <dbReference type="SAM" id="Phobius"/>
    </source>
</evidence>
<proteinExistence type="predicted"/>
<reference evidence="7" key="2">
    <citation type="submission" date="2017-05" db="UniProtKB">
        <authorList>
            <consortium name="EnsemblMetazoa"/>
        </authorList>
    </citation>
    <scope>IDENTIFICATION</scope>
</reference>
<feature type="region of interest" description="Disordered" evidence="5">
    <location>
        <begin position="193"/>
        <end position="248"/>
    </location>
</feature>
<dbReference type="PANTHER" id="PTHR11040:SF205">
    <property type="entry name" value="ZINC TRANSPORTER ZUPT"/>
    <property type="match status" value="1"/>
</dbReference>
<comment type="subcellular location">
    <subcellularLocation>
        <location evidence="1">Membrane</location>
        <topology evidence="1">Multi-pass membrane protein</topology>
    </subcellularLocation>
</comment>
<evidence type="ECO:0000256" key="1">
    <source>
        <dbReference type="ARBA" id="ARBA00004141"/>
    </source>
</evidence>
<evidence type="ECO:0000256" key="5">
    <source>
        <dbReference type="SAM" id="MobiDB-lite"/>
    </source>
</evidence>
<feature type="transmembrane region" description="Helical" evidence="6">
    <location>
        <begin position="93"/>
        <end position="112"/>
    </location>
</feature>
<dbReference type="KEGG" id="aqu:100640603"/>
<keyword evidence="4 6" id="KW-0472">Membrane</keyword>
<dbReference type="InterPro" id="IPR003689">
    <property type="entry name" value="ZIP"/>
</dbReference>
<dbReference type="AlphaFoldDB" id="A0A1X7VVN6"/>
<evidence type="ECO:0000256" key="2">
    <source>
        <dbReference type="ARBA" id="ARBA00022692"/>
    </source>
</evidence>
<dbReference type="GO" id="GO:0016020">
    <property type="term" value="C:membrane"/>
    <property type="evidence" value="ECO:0007669"/>
    <property type="project" value="UniProtKB-SubCell"/>
</dbReference>
<dbReference type="eggNOG" id="KOG2474">
    <property type="taxonomic scope" value="Eukaryota"/>
</dbReference>